<proteinExistence type="predicted"/>
<dbReference type="InterPro" id="IPR011006">
    <property type="entry name" value="CheY-like_superfamily"/>
</dbReference>
<dbReference type="KEGG" id="azm:DM194_23480"/>
<keyword evidence="7" id="KW-0804">Transcription</keyword>
<sequence length="243" mass="27349">MPATIAITDDDAVTRETLKSYLTDEGFDVLLARSAEELKDLLAASEVDVVLLDIRLPRQDGLTLTRELRAVSEIGIILVSSRAEKLDRIIGLEMGADDYIAKPFEPREILARVRNLLRRLKAPGDQRDDRQRRFAGWTLWLDRMRLTDPLGQPVRLTGAEFELLSTFVCNPGRVMNRDYLLTATTRRKTDATDRTIDSLVRRLRRLIEADPADPRLIVTVHGTGYLFAGDVTQDDPLSPPGRG</sequence>
<evidence type="ECO:0000256" key="6">
    <source>
        <dbReference type="ARBA" id="ARBA00023125"/>
    </source>
</evidence>
<dbReference type="SMART" id="SM00862">
    <property type="entry name" value="Trans_reg_C"/>
    <property type="match status" value="1"/>
</dbReference>
<feature type="domain" description="Response regulatory" evidence="11">
    <location>
        <begin position="4"/>
        <end position="117"/>
    </location>
</feature>
<dbReference type="GO" id="GO:0000156">
    <property type="term" value="F:phosphorelay response regulator activity"/>
    <property type="evidence" value="ECO:0007669"/>
    <property type="project" value="TreeGrafter"/>
</dbReference>
<dbReference type="RefSeq" id="WP_111069978.1">
    <property type="nucleotide sequence ID" value="NZ_CP029833.1"/>
</dbReference>
<evidence type="ECO:0000256" key="10">
    <source>
        <dbReference type="PROSITE-ProRule" id="PRU01091"/>
    </source>
</evidence>
<dbReference type="InterPro" id="IPR001789">
    <property type="entry name" value="Sig_transdc_resp-reg_receiver"/>
</dbReference>
<feature type="DNA-binding region" description="OmpR/PhoB-type" evidence="10">
    <location>
        <begin position="129"/>
        <end position="229"/>
    </location>
</feature>
<dbReference type="CDD" id="cd00383">
    <property type="entry name" value="trans_reg_C"/>
    <property type="match status" value="1"/>
</dbReference>
<dbReference type="Gene3D" id="3.40.50.2300">
    <property type="match status" value="1"/>
</dbReference>
<dbReference type="Proteomes" id="UP000249605">
    <property type="component" value="Plasmid unnamed3"/>
</dbReference>
<evidence type="ECO:0000256" key="2">
    <source>
        <dbReference type="ARBA" id="ARBA00022490"/>
    </source>
</evidence>
<comment type="subcellular location">
    <subcellularLocation>
        <location evidence="1">Cytoplasm</location>
    </subcellularLocation>
</comment>
<dbReference type="SUPFAM" id="SSF52172">
    <property type="entry name" value="CheY-like"/>
    <property type="match status" value="1"/>
</dbReference>
<dbReference type="InterPro" id="IPR036388">
    <property type="entry name" value="WH-like_DNA-bd_sf"/>
</dbReference>
<keyword evidence="13" id="KW-0614">Plasmid</keyword>
<dbReference type="Gene3D" id="1.10.10.10">
    <property type="entry name" value="Winged helix-like DNA-binding domain superfamily/Winged helix DNA-binding domain"/>
    <property type="match status" value="1"/>
</dbReference>
<organism evidence="13 14">
    <name type="scientific">Azospirillum ramasamyi</name>
    <dbReference type="NCBI Taxonomy" id="682998"/>
    <lineage>
        <taxon>Bacteria</taxon>
        <taxon>Pseudomonadati</taxon>
        <taxon>Pseudomonadota</taxon>
        <taxon>Alphaproteobacteria</taxon>
        <taxon>Rhodospirillales</taxon>
        <taxon>Azospirillaceae</taxon>
        <taxon>Azospirillum</taxon>
    </lineage>
</organism>
<dbReference type="PANTHER" id="PTHR48111:SF58">
    <property type="entry name" value="TORCAD OPERON TRANSCRIPTIONAL REGULATORY PROTEIN TORR"/>
    <property type="match status" value="1"/>
</dbReference>
<protein>
    <recommendedName>
        <fullName evidence="8">Regulatory protein VirG</fullName>
    </recommendedName>
</protein>
<accession>A0A2U9SEG5</accession>
<keyword evidence="6 10" id="KW-0238">DNA-binding</keyword>
<dbReference type="GO" id="GO:0032993">
    <property type="term" value="C:protein-DNA complex"/>
    <property type="evidence" value="ECO:0007669"/>
    <property type="project" value="TreeGrafter"/>
</dbReference>
<dbReference type="PANTHER" id="PTHR48111">
    <property type="entry name" value="REGULATOR OF RPOS"/>
    <property type="match status" value="1"/>
</dbReference>
<feature type="modified residue" description="4-aspartylphosphate" evidence="9">
    <location>
        <position position="53"/>
    </location>
</feature>
<dbReference type="FunFam" id="1.10.10.10:FF:000099">
    <property type="entry name" value="Two-component system response regulator TorR"/>
    <property type="match status" value="1"/>
</dbReference>
<feature type="domain" description="OmpR/PhoB-type" evidence="12">
    <location>
        <begin position="129"/>
        <end position="229"/>
    </location>
</feature>
<evidence type="ECO:0000256" key="9">
    <source>
        <dbReference type="PROSITE-ProRule" id="PRU00169"/>
    </source>
</evidence>
<keyword evidence="3 9" id="KW-0597">Phosphoprotein</keyword>
<dbReference type="PROSITE" id="PS51755">
    <property type="entry name" value="OMPR_PHOB"/>
    <property type="match status" value="1"/>
</dbReference>
<dbReference type="Gene3D" id="6.10.250.690">
    <property type="match status" value="1"/>
</dbReference>
<dbReference type="GO" id="GO:0005829">
    <property type="term" value="C:cytosol"/>
    <property type="evidence" value="ECO:0007669"/>
    <property type="project" value="TreeGrafter"/>
</dbReference>
<keyword evidence="4" id="KW-0902">Two-component regulatory system</keyword>
<dbReference type="EMBL" id="CP029833">
    <property type="protein sequence ID" value="AWU97253.1"/>
    <property type="molecule type" value="Genomic_DNA"/>
</dbReference>
<evidence type="ECO:0000256" key="7">
    <source>
        <dbReference type="ARBA" id="ARBA00023163"/>
    </source>
</evidence>
<name>A0A2U9SEG5_9PROT</name>
<evidence type="ECO:0000313" key="14">
    <source>
        <dbReference type="Proteomes" id="UP000249605"/>
    </source>
</evidence>
<geneLocation type="plasmid" evidence="13 14">
    <name>unnamed3</name>
</geneLocation>
<reference evidence="13 14" key="1">
    <citation type="submission" date="2018-06" db="EMBL/GenBank/DDBJ databases">
        <title>Complete genome sequencing of Azospirillum sp. M2T2B2.</title>
        <authorList>
            <person name="Heo J."/>
            <person name="Kim S.-J."/>
            <person name="Kwon S.-W."/>
            <person name="Anandham R."/>
        </authorList>
    </citation>
    <scope>NUCLEOTIDE SEQUENCE [LARGE SCALE GENOMIC DNA]</scope>
    <source>
        <strain evidence="13 14">M2T2B2</strain>
        <plasmid evidence="13 14">unnamed3</plasmid>
    </source>
</reference>
<gene>
    <name evidence="13" type="ORF">DM194_23480</name>
</gene>
<dbReference type="Pfam" id="PF00072">
    <property type="entry name" value="Response_reg"/>
    <property type="match status" value="1"/>
</dbReference>
<dbReference type="GO" id="GO:0000976">
    <property type="term" value="F:transcription cis-regulatory region binding"/>
    <property type="evidence" value="ECO:0007669"/>
    <property type="project" value="TreeGrafter"/>
</dbReference>
<dbReference type="InterPro" id="IPR039420">
    <property type="entry name" value="WalR-like"/>
</dbReference>
<evidence type="ECO:0000256" key="8">
    <source>
        <dbReference type="ARBA" id="ARBA00067337"/>
    </source>
</evidence>
<evidence type="ECO:0000259" key="12">
    <source>
        <dbReference type="PROSITE" id="PS51755"/>
    </source>
</evidence>
<evidence type="ECO:0000256" key="5">
    <source>
        <dbReference type="ARBA" id="ARBA00023015"/>
    </source>
</evidence>
<evidence type="ECO:0000256" key="1">
    <source>
        <dbReference type="ARBA" id="ARBA00004496"/>
    </source>
</evidence>
<dbReference type="GO" id="GO:0006355">
    <property type="term" value="P:regulation of DNA-templated transcription"/>
    <property type="evidence" value="ECO:0007669"/>
    <property type="project" value="InterPro"/>
</dbReference>
<evidence type="ECO:0000256" key="3">
    <source>
        <dbReference type="ARBA" id="ARBA00022553"/>
    </source>
</evidence>
<keyword evidence="14" id="KW-1185">Reference proteome</keyword>
<dbReference type="InterPro" id="IPR001867">
    <property type="entry name" value="OmpR/PhoB-type_DNA-bd"/>
</dbReference>
<dbReference type="InterPro" id="IPR016032">
    <property type="entry name" value="Sig_transdc_resp-reg_C-effctor"/>
</dbReference>
<evidence type="ECO:0000259" key="11">
    <source>
        <dbReference type="PROSITE" id="PS50110"/>
    </source>
</evidence>
<dbReference type="PROSITE" id="PS50110">
    <property type="entry name" value="RESPONSE_REGULATORY"/>
    <property type="match status" value="1"/>
</dbReference>
<dbReference type="AlphaFoldDB" id="A0A2U9SEG5"/>
<evidence type="ECO:0000313" key="13">
    <source>
        <dbReference type="EMBL" id="AWU97253.1"/>
    </source>
</evidence>
<dbReference type="OrthoDB" id="9784252at2"/>
<dbReference type="SMART" id="SM00448">
    <property type="entry name" value="REC"/>
    <property type="match status" value="1"/>
</dbReference>
<dbReference type="Pfam" id="PF00486">
    <property type="entry name" value="Trans_reg_C"/>
    <property type="match status" value="1"/>
</dbReference>
<keyword evidence="2" id="KW-0963">Cytoplasm</keyword>
<evidence type="ECO:0000256" key="4">
    <source>
        <dbReference type="ARBA" id="ARBA00023012"/>
    </source>
</evidence>
<dbReference type="SUPFAM" id="SSF46894">
    <property type="entry name" value="C-terminal effector domain of the bipartite response regulators"/>
    <property type="match status" value="1"/>
</dbReference>
<keyword evidence="5" id="KW-0805">Transcription regulation</keyword>